<dbReference type="Proteomes" id="UP001209681">
    <property type="component" value="Unassembled WGS sequence"/>
</dbReference>
<dbReference type="Pfam" id="PF11127">
    <property type="entry name" value="YgaP-like_TM"/>
    <property type="match status" value="1"/>
</dbReference>
<feature type="transmembrane region" description="Helical" evidence="1">
    <location>
        <begin position="40"/>
        <end position="60"/>
    </location>
</feature>
<feature type="transmembrane region" description="Helical" evidence="1">
    <location>
        <begin position="7"/>
        <end position="28"/>
    </location>
</feature>
<feature type="domain" description="Inner membrane protein YgaP-like transmembrane" evidence="2">
    <location>
        <begin position="2"/>
        <end position="56"/>
    </location>
</feature>
<keyword evidence="1" id="KW-1133">Transmembrane helix</keyword>
<evidence type="ECO:0000259" key="2">
    <source>
        <dbReference type="Pfam" id="PF11127"/>
    </source>
</evidence>
<dbReference type="EMBL" id="JAPFPW010000001">
    <property type="protein sequence ID" value="MCW7752473.1"/>
    <property type="molecule type" value="Genomic_DNA"/>
</dbReference>
<comment type="caution">
    <text evidence="3">The sequence shown here is derived from an EMBL/GenBank/DDBJ whole genome shotgun (WGS) entry which is preliminary data.</text>
</comment>
<keyword evidence="1" id="KW-0472">Membrane</keyword>
<proteinExistence type="predicted"/>
<dbReference type="Gene3D" id="6.10.140.1340">
    <property type="match status" value="1"/>
</dbReference>
<sequence length="70" mass="7742">MNIERVVMAFAGGMILLSLLLYLVHSPYWLLLTAFVGGNLLQAVFTGFCPLAIVLGFFGMKTGMVFDRKK</sequence>
<reference evidence="3 4" key="1">
    <citation type="submission" date="2022-11" db="EMBL/GenBank/DDBJ databases">
        <title>Desulfobotulus tamanensis H1 sp. nov. - anaerobic, alkaliphilic, sulphate reducing bacterium isolated from terrestrial mud volcano.</title>
        <authorList>
            <person name="Frolova A."/>
            <person name="Merkel A.Y."/>
            <person name="Slobodkin A.I."/>
        </authorList>
    </citation>
    <scope>NUCLEOTIDE SEQUENCE [LARGE SCALE GENOMIC DNA]</scope>
    <source>
        <strain evidence="3 4">H1</strain>
    </source>
</reference>
<evidence type="ECO:0000256" key="1">
    <source>
        <dbReference type="SAM" id="Phobius"/>
    </source>
</evidence>
<dbReference type="RefSeq" id="WP_265423340.1">
    <property type="nucleotide sequence ID" value="NZ_JAPFPW010000001.1"/>
</dbReference>
<keyword evidence="4" id="KW-1185">Reference proteome</keyword>
<accession>A0ABT3N4V2</accession>
<evidence type="ECO:0000313" key="4">
    <source>
        <dbReference type="Proteomes" id="UP001209681"/>
    </source>
</evidence>
<organism evidence="3 4">
    <name type="scientific">Desulfobotulus pelophilus</name>
    <dbReference type="NCBI Taxonomy" id="2823377"/>
    <lineage>
        <taxon>Bacteria</taxon>
        <taxon>Pseudomonadati</taxon>
        <taxon>Thermodesulfobacteriota</taxon>
        <taxon>Desulfobacteria</taxon>
        <taxon>Desulfobacterales</taxon>
        <taxon>Desulfobacteraceae</taxon>
        <taxon>Desulfobotulus</taxon>
    </lineage>
</organism>
<protein>
    <submittedName>
        <fullName evidence="3">DUF2892 domain-containing protein</fullName>
    </submittedName>
</protein>
<keyword evidence="1" id="KW-0812">Transmembrane</keyword>
<gene>
    <name evidence="3" type="ORF">OOT00_00575</name>
</gene>
<evidence type="ECO:0000313" key="3">
    <source>
        <dbReference type="EMBL" id="MCW7752473.1"/>
    </source>
</evidence>
<name>A0ABT3N4V2_9BACT</name>
<dbReference type="InterPro" id="IPR021309">
    <property type="entry name" value="YgaP-like_TM"/>
</dbReference>